<name>A0A0F9CG79_9ZZZZ</name>
<evidence type="ECO:0000313" key="1">
    <source>
        <dbReference type="EMBL" id="KKL48318.1"/>
    </source>
</evidence>
<accession>A0A0F9CG79</accession>
<dbReference type="AlphaFoldDB" id="A0A0F9CG79"/>
<comment type="caution">
    <text evidence="1">The sequence shown here is derived from an EMBL/GenBank/DDBJ whole genome shotgun (WGS) entry which is preliminary data.</text>
</comment>
<feature type="non-terminal residue" evidence="1">
    <location>
        <position position="69"/>
    </location>
</feature>
<dbReference type="EMBL" id="LAZR01033357">
    <property type="protein sequence ID" value="KKL48318.1"/>
    <property type="molecule type" value="Genomic_DNA"/>
</dbReference>
<proteinExistence type="predicted"/>
<reference evidence="1" key="1">
    <citation type="journal article" date="2015" name="Nature">
        <title>Complex archaea that bridge the gap between prokaryotes and eukaryotes.</title>
        <authorList>
            <person name="Spang A."/>
            <person name="Saw J.H."/>
            <person name="Jorgensen S.L."/>
            <person name="Zaremba-Niedzwiedzka K."/>
            <person name="Martijn J."/>
            <person name="Lind A.E."/>
            <person name="van Eijk R."/>
            <person name="Schleper C."/>
            <person name="Guy L."/>
            <person name="Ettema T.J."/>
        </authorList>
    </citation>
    <scope>NUCLEOTIDE SEQUENCE</scope>
</reference>
<gene>
    <name evidence="1" type="ORF">LCGC14_2326760</name>
</gene>
<sequence>MKTLLAIILISACITSQAQDYERLFSEPSITVSLKNEYPLYFEPSIVSKLISTEVLTLPSYEHENYYHV</sequence>
<organism evidence="1">
    <name type="scientific">marine sediment metagenome</name>
    <dbReference type="NCBI Taxonomy" id="412755"/>
    <lineage>
        <taxon>unclassified sequences</taxon>
        <taxon>metagenomes</taxon>
        <taxon>ecological metagenomes</taxon>
    </lineage>
</organism>
<protein>
    <submittedName>
        <fullName evidence="1">Uncharacterized protein</fullName>
    </submittedName>
</protein>